<protein>
    <submittedName>
        <fullName evidence="1">Uncharacterized protein</fullName>
    </submittedName>
</protein>
<evidence type="ECO:0000313" key="1">
    <source>
        <dbReference type="EMBL" id="CAE8647222.1"/>
    </source>
</evidence>
<dbReference type="AlphaFoldDB" id="A0A813I5F0"/>
<proteinExistence type="predicted"/>
<evidence type="ECO:0000313" key="2">
    <source>
        <dbReference type="Proteomes" id="UP000626109"/>
    </source>
</evidence>
<dbReference type="EMBL" id="CAJNNW010005217">
    <property type="protein sequence ID" value="CAE8647222.1"/>
    <property type="molecule type" value="Genomic_DNA"/>
</dbReference>
<comment type="caution">
    <text evidence="1">The sequence shown here is derived from an EMBL/GenBank/DDBJ whole genome shotgun (WGS) entry which is preliminary data.</text>
</comment>
<feature type="non-terminal residue" evidence="1">
    <location>
        <position position="373"/>
    </location>
</feature>
<dbReference type="Proteomes" id="UP000626109">
    <property type="component" value="Unassembled WGS sequence"/>
</dbReference>
<reference evidence="1" key="1">
    <citation type="submission" date="2021-02" db="EMBL/GenBank/DDBJ databases">
        <authorList>
            <person name="Dougan E. K."/>
            <person name="Rhodes N."/>
            <person name="Thang M."/>
            <person name="Chan C."/>
        </authorList>
    </citation>
    <scope>NUCLEOTIDE SEQUENCE</scope>
</reference>
<accession>A0A813I5F0</accession>
<organism evidence="1 2">
    <name type="scientific">Polarella glacialis</name>
    <name type="common">Dinoflagellate</name>
    <dbReference type="NCBI Taxonomy" id="89957"/>
    <lineage>
        <taxon>Eukaryota</taxon>
        <taxon>Sar</taxon>
        <taxon>Alveolata</taxon>
        <taxon>Dinophyceae</taxon>
        <taxon>Suessiales</taxon>
        <taxon>Suessiaceae</taxon>
        <taxon>Polarella</taxon>
    </lineage>
</organism>
<gene>
    <name evidence="1" type="ORF">PGLA2088_LOCUS5490</name>
</gene>
<sequence>MAAQFSDDAYNKELRPGEGAGTLIGNWCEERVLRESSGEGRTVPQRHLQRSGLLKDWTKVPTIAMKKDDTFDRVYGPKAPYVTETASKTIGKHDESVPNLMRSGPLAKTLERARHESAEAEVQGEEAIRAEMESRRHFETTTGVTHSKPDHTLAVKAVGKKSCKLEITRGPAPDPCMAMGNDGIEVPTHSHYANVEQVSASAGIGPFHRNSEFTKPLGEFYKGLLKDDEMENMFNSLKESQPLRHLEGSRPVATTFSSVPSLAALKEAIHNKIAEVWGPHGYIILRHRLFDFSDHEGFVQKGDVVSVMREQLGVDTDGVAEKPLDVWLTQLVTMKKDELRVGSLLTSLRPSLPQKDKRKVLEMFKSLQSASGT</sequence>
<name>A0A813I5F0_POLGL</name>